<dbReference type="EMBL" id="KL596649">
    <property type="protein sequence ID" value="KER31185.1"/>
    <property type="molecule type" value="Genomic_DNA"/>
</dbReference>
<evidence type="ECO:0000313" key="1">
    <source>
        <dbReference type="EMBL" id="KER31185.1"/>
    </source>
</evidence>
<gene>
    <name evidence="1" type="ORF">T265_02510</name>
</gene>
<reference evidence="1 2" key="1">
    <citation type="submission" date="2013-11" db="EMBL/GenBank/DDBJ databases">
        <title>Opisthorchis viverrini - life in the bile duct.</title>
        <authorList>
            <person name="Young N.D."/>
            <person name="Nagarajan N."/>
            <person name="Lin S.J."/>
            <person name="Korhonen P.K."/>
            <person name="Jex A.R."/>
            <person name="Hall R.S."/>
            <person name="Safavi-Hemami H."/>
            <person name="Kaewkong W."/>
            <person name="Bertrand D."/>
            <person name="Gao S."/>
            <person name="Seet Q."/>
            <person name="Wongkham S."/>
            <person name="Teh B.T."/>
            <person name="Wongkham C."/>
            <person name="Intapan P.M."/>
            <person name="Maleewong W."/>
            <person name="Yang X."/>
            <person name="Hu M."/>
            <person name="Wang Z."/>
            <person name="Hofmann A."/>
            <person name="Sternberg P.W."/>
            <person name="Tan P."/>
            <person name="Wang J."/>
            <person name="Gasser R.B."/>
        </authorList>
    </citation>
    <scope>NUCLEOTIDE SEQUENCE [LARGE SCALE GENOMIC DNA]</scope>
</reference>
<evidence type="ECO:0000313" key="2">
    <source>
        <dbReference type="Proteomes" id="UP000054324"/>
    </source>
</evidence>
<dbReference type="CTD" id="20316698"/>
<dbReference type="AlphaFoldDB" id="A0A075A6F0"/>
<keyword evidence="2" id="KW-1185">Reference proteome</keyword>
<proteinExistence type="predicted"/>
<dbReference type="KEGG" id="ovi:T265_02510"/>
<dbReference type="RefSeq" id="XP_009165037.1">
    <property type="nucleotide sequence ID" value="XM_009166773.1"/>
</dbReference>
<accession>A0A075A6F0</accession>
<dbReference type="OrthoDB" id="10056584at2759"/>
<name>A0A075A6F0_OPIVI</name>
<dbReference type="Proteomes" id="UP000054324">
    <property type="component" value="Unassembled WGS sequence"/>
</dbReference>
<sequence>MDFQILYGAYVRPLLKCANHVVYSGGTKYVALIECVQRAATGMVAGPKSVNYETRLAILDLFLLVYRRLQEDLILTYTLFEQSLANRILPLTQQTQGGDIEDVCCSPTGLIYGTTLRLPGELYSLSGTEPNSPVTFVTRLRQHIAEIRATPKRRSKQRQHISADQSSRPFVFVQHD</sequence>
<protein>
    <submittedName>
        <fullName evidence="1">Uncharacterized protein</fullName>
    </submittedName>
</protein>
<dbReference type="GeneID" id="20316698"/>
<organism evidence="1 2">
    <name type="scientific">Opisthorchis viverrini</name>
    <name type="common">Southeast Asian liver fluke</name>
    <dbReference type="NCBI Taxonomy" id="6198"/>
    <lineage>
        <taxon>Eukaryota</taxon>
        <taxon>Metazoa</taxon>
        <taxon>Spiralia</taxon>
        <taxon>Lophotrochozoa</taxon>
        <taxon>Platyhelminthes</taxon>
        <taxon>Trematoda</taxon>
        <taxon>Digenea</taxon>
        <taxon>Opisthorchiida</taxon>
        <taxon>Opisthorchiata</taxon>
        <taxon>Opisthorchiidae</taxon>
        <taxon>Opisthorchis</taxon>
    </lineage>
</organism>